<dbReference type="Gene3D" id="1.10.357.10">
    <property type="entry name" value="Tetracycline Repressor, domain 2"/>
    <property type="match status" value="1"/>
</dbReference>
<dbReference type="AlphaFoldDB" id="A0A2S5VXG6"/>
<accession>A0A2S5VXG6</accession>
<dbReference type="Pfam" id="PF17754">
    <property type="entry name" value="TetR_C_14"/>
    <property type="match status" value="1"/>
</dbReference>
<keyword evidence="1" id="KW-0805">Transcription regulation</keyword>
<comment type="caution">
    <text evidence="6">The sequence shown here is derived from an EMBL/GenBank/DDBJ whole genome shotgun (WGS) entry which is preliminary data.</text>
</comment>
<dbReference type="InterPro" id="IPR023772">
    <property type="entry name" value="DNA-bd_HTH_TetR-type_CS"/>
</dbReference>
<evidence type="ECO:0000259" key="5">
    <source>
        <dbReference type="PROSITE" id="PS50977"/>
    </source>
</evidence>
<dbReference type="InterPro" id="IPR009057">
    <property type="entry name" value="Homeodomain-like_sf"/>
</dbReference>
<dbReference type="GO" id="GO:0003700">
    <property type="term" value="F:DNA-binding transcription factor activity"/>
    <property type="evidence" value="ECO:0007669"/>
    <property type="project" value="TreeGrafter"/>
</dbReference>
<dbReference type="InterPro" id="IPR001647">
    <property type="entry name" value="HTH_TetR"/>
</dbReference>
<dbReference type="PROSITE" id="PS01081">
    <property type="entry name" value="HTH_TETR_1"/>
    <property type="match status" value="1"/>
</dbReference>
<dbReference type="EMBL" id="PSXY01000003">
    <property type="protein sequence ID" value="PPF70488.1"/>
    <property type="molecule type" value="Genomic_DNA"/>
</dbReference>
<dbReference type="Proteomes" id="UP000239241">
    <property type="component" value="Unassembled WGS sequence"/>
</dbReference>
<dbReference type="GO" id="GO:0000976">
    <property type="term" value="F:transcription cis-regulatory region binding"/>
    <property type="evidence" value="ECO:0007669"/>
    <property type="project" value="TreeGrafter"/>
</dbReference>
<evidence type="ECO:0000256" key="2">
    <source>
        <dbReference type="ARBA" id="ARBA00023125"/>
    </source>
</evidence>
<feature type="DNA-binding region" description="H-T-H motif" evidence="4">
    <location>
        <begin position="39"/>
        <end position="58"/>
    </location>
</feature>
<sequence length="207" mass="21308">MATSASPERAAGRPVAIDAAELARVAIALFAERGYDAVSMADVAEAAGVGRRSLFRYFPSKADLVWGGAEAVVEVLDRLLAAGTGGRPLGAAYADAFVRALEASGIDLGMTRVRLRIIDAHPELRGLASPRLGAGSHVLAGFVASGRPELRGTVEAAVLADALGASTYAALRWWATSSDDPRPDAAIRRGVDALALAGGSDGTRADR</sequence>
<organism evidence="6 7">
    <name type="scientific">Clavibacter michiganensis</name>
    <dbReference type="NCBI Taxonomy" id="28447"/>
    <lineage>
        <taxon>Bacteria</taxon>
        <taxon>Bacillati</taxon>
        <taxon>Actinomycetota</taxon>
        <taxon>Actinomycetes</taxon>
        <taxon>Micrococcales</taxon>
        <taxon>Microbacteriaceae</taxon>
        <taxon>Clavibacter</taxon>
    </lineage>
</organism>
<dbReference type="RefSeq" id="WP_104289436.1">
    <property type="nucleotide sequence ID" value="NZ_PSXY01000003.1"/>
</dbReference>
<dbReference type="PRINTS" id="PR00455">
    <property type="entry name" value="HTHTETR"/>
</dbReference>
<evidence type="ECO:0000313" key="6">
    <source>
        <dbReference type="EMBL" id="PPF70488.1"/>
    </source>
</evidence>
<dbReference type="InterPro" id="IPR041347">
    <property type="entry name" value="MftR_C"/>
</dbReference>
<dbReference type="PROSITE" id="PS50977">
    <property type="entry name" value="HTH_TETR_2"/>
    <property type="match status" value="1"/>
</dbReference>
<dbReference type="Gene3D" id="1.10.10.60">
    <property type="entry name" value="Homeodomain-like"/>
    <property type="match status" value="1"/>
</dbReference>
<feature type="domain" description="HTH tetR-type" evidence="5">
    <location>
        <begin position="16"/>
        <end position="76"/>
    </location>
</feature>
<evidence type="ECO:0000256" key="3">
    <source>
        <dbReference type="ARBA" id="ARBA00023163"/>
    </source>
</evidence>
<gene>
    <name evidence="6" type="ORF">C5E16_02585</name>
</gene>
<evidence type="ECO:0000256" key="1">
    <source>
        <dbReference type="ARBA" id="ARBA00023015"/>
    </source>
</evidence>
<proteinExistence type="predicted"/>
<dbReference type="PANTHER" id="PTHR30055:SF234">
    <property type="entry name" value="HTH-TYPE TRANSCRIPTIONAL REGULATOR BETI"/>
    <property type="match status" value="1"/>
</dbReference>
<protein>
    <submittedName>
        <fullName evidence="6">TetR family transcriptional regulator</fullName>
    </submittedName>
</protein>
<dbReference type="PANTHER" id="PTHR30055">
    <property type="entry name" value="HTH-TYPE TRANSCRIPTIONAL REGULATOR RUTR"/>
    <property type="match status" value="1"/>
</dbReference>
<dbReference type="Pfam" id="PF00440">
    <property type="entry name" value="TetR_N"/>
    <property type="match status" value="1"/>
</dbReference>
<name>A0A2S5VXG6_9MICO</name>
<keyword evidence="3" id="KW-0804">Transcription</keyword>
<evidence type="ECO:0000256" key="4">
    <source>
        <dbReference type="PROSITE-ProRule" id="PRU00335"/>
    </source>
</evidence>
<keyword evidence="2 4" id="KW-0238">DNA-binding</keyword>
<dbReference type="InterPro" id="IPR050109">
    <property type="entry name" value="HTH-type_TetR-like_transc_reg"/>
</dbReference>
<reference evidence="6 7" key="1">
    <citation type="submission" date="2018-02" db="EMBL/GenBank/DDBJ databases">
        <title>Bacteriophage NCPPB3778 and a type I-E CRISPR drive the evolution of the US Biological Select Agent, Rathayibacter toxicus.</title>
        <authorList>
            <person name="Davis E.W.II."/>
            <person name="Tabima J.F."/>
            <person name="Weisberg A.J."/>
            <person name="Lopes L.D."/>
            <person name="Wiseman M.S."/>
            <person name="Wiseman M.S."/>
            <person name="Pupko T."/>
            <person name="Belcher M.S."/>
            <person name="Sechler A.J."/>
            <person name="Tancos M.A."/>
            <person name="Schroeder B.K."/>
            <person name="Murray T.D."/>
            <person name="Luster D.G."/>
            <person name="Schneider W.L."/>
            <person name="Rogers E."/>
            <person name="Andreote F.D."/>
            <person name="Grunwald N.J."/>
            <person name="Putnam M.L."/>
            <person name="Chang J.H."/>
        </authorList>
    </citation>
    <scope>NUCLEOTIDE SEQUENCE [LARGE SCALE GENOMIC DNA]</scope>
    <source>
        <strain evidence="6 7">AY1B3</strain>
    </source>
</reference>
<dbReference type="SUPFAM" id="SSF46689">
    <property type="entry name" value="Homeodomain-like"/>
    <property type="match status" value="1"/>
</dbReference>
<evidence type="ECO:0000313" key="7">
    <source>
        <dbReference type="Proteomes" id="UP000239241"/>
    </source>
</evidence>